<feature type="compositionally biased region" description="Polar residues" evidence="5">
    <location>
        <begin position="887"/>
        <end position="902"/>
    </location>
</feature>
<keyword evidence="3" id="KW-0862">Zinc</keyword>
<keyword evidence="2 4" id="KW-0863">Zinc-finger</keyword>
<feature type="compositionally biased region" description="Polar residues" evidence="5">
    <location>
        <begin position="1288"/>
        <end position="1307"/>
    </location>
</feature>
<dbReference type="RefSeq" id="XP_067821985.1">
    <property type="nucleotide sequence ID" value="XM_067965915.1"/>
</dbReference>
<evidence type="ECO:0000256" key="1">
    <source>
        <dbReference type="ARBA" id="ARBA00022723"/>
    </source>
</evidence>
<dbReference type="GO" id="GO:0008270">
    <property type="term" value="F:zinc ion binding"/>
    <property type="evidence" value="ECO:0007669"/>
    <property type="project" value="UniProtKB-KW"/>
</dbReference>
<evidence type="ECO:0000259" key="6">
    <source>
        <dbReference type="PROSITE" id="PS50199"/>
    </source>
</evidence>
<keyword evidence="1" id="KW-0479">Metal-binding</keyword>
<evidence type="ECO:0000313" key="8">
    <source>
        <dbReference type="Proteomes" id="UP000294530"/>
    </source>
</evidence>
<feature type="compositionally biased region" description="Polar residues" evidence="5">
    <location>
        <begin position="240"/>
        <end position="249"/>
    </location>
</feature>
<dbReference type="GeneID" id="94351586"/>
<dbReference type="Gene3D" id="4.10.1060.10">
    <property type="entry name" value="Zinc finger, RanBP2-type"/>
    <property type="match status" value="1"/>
</dbReference>
<evidence type="ECO:0000313" key="7">
    <source>
        <dbReference type="EMBL" id="TDH72486.1"/>
    </source>
</evidence>
<gene>
    <name evidence="7" type="ORF">CCR75_007859</name>
</gene>
<dbReference type="KEGG" id="blac:94351586"/>
<dbReference type="Proteomes" id="UP000294530">
    <property type="component" value="Unassembled WGS sequence"/>
</dbReference>
<proteinExistence type="predicted"/>
<feature type="compositionally biased region" description="Basic residues" evidence="5">
    <location>
        <begin position="1397"/>
        <end position="1413"/>
    </location>
</feature>
<protein>
    <recommendedName>
        <fullName evidence="6">RanBP2-type domain-containing protein</fullName>
    </recommendedName>
</protein>
<evidence type="ECO:0000256" key="4">
    <source>
        <dbReference type="PROSITE-ProRule" id="PRU00322"/>
    </source>
</evidence>
<organism evidence="7 8">
    <name type="scientific">Bremia lactucae</name>
    <name type="common">Lettuce downy mildew</name>
    <dbReference type="NCBI Taxonomy" id="4779"/>
    <lineage>
        <taxon>Eukaryota</taxon>
        <taxon>Sar</taxon>
        <taxon>Stramenopiles</taxon>
        <taxon>Oomycota</taxon>
        <taxon>Peronosporomycetes</taxon>
        <taxon>Peronosporales</taxon>
        <taxon>Peronosporaceae</taxon>
        <taxon>Bremia</taxon>
    </lineage>
</organism>
<dbReference type="PROSITE" id="PS01358">
    <property type="entry name" value="ZF_RANBP2_1"/>
    <property type="match status" value="1"/>
</dbReference>
<dbReference type="OrthoDB" id="79830at2759"/>
<feature type="compositionally biased region" description="Low complexity" evidence="5">
    <location>
        <begin position="1375"/>
        <end position="1387"/>
    </location>
</feature>
<dbReference type="SMART" id="SM00547">
    <property type="entry name" value="ZnF_RBZ"/>
    <property type="match status" value="1"/>
</dbReference>
<feature type="region of interest" description="Disordered" evidence="5">
    <location>
        <begin position="161"/>
        <end position="249"/>
    </location>
</feature>
<feature type="compositionally biased region" description="Basic and acidic residues" evidence="5">
    <location>
        <begin position="189"/>
        <end position="201"/>
    </location>
</feature>
<feature type="region of interest" description="Disordered" evidence="5">
    <location>
        <begin position="1283"/>
        <end position="1314"/>
    </location>
</feature>
<feature type="domain" description="RanBP2-type" evidence="6">
    <location>
        <begin position="637"/>
        <end position="666"/>
    </location>
</feature>
<dbReference type="PROSITE" id="PS50199">
    <property type="entry name" value="ZF_RANBP2_2"/>
    <property type="match status" value="1"/>
</dbReference>
<feature type="compositionally biased region" description="Polar residues" evidence="5">
    <location>
        <begin position="161"/>
        <end position="174"/>
    </location>
</feature>
<sequence length="1413" mass="147613">MLTDSSSSTTPHECNVRRVKARHLRQESTAPYVKHAKPDEDVEFFYRETAPASHGRRGSGFFARLASYIPIVSKMVTEEEEEEEINLQPAMDENVDVQTTQEDMDEDEAVHEISELEVVAPKEAEIQTQRSHEPQLEKQKDLMQDDKELLDVPEHSVTRTASCFVSPKNQLSTPRRSDSKQKPLNSRSPSRDSRSDSRERSPGFTRQSRKRGEKRVFLPGPSHQSKLLRISTSQRRRKSTSPSPHDSALTIINQKKTITLEEFEQLQKQLHDMVETTPQTQLAMTQAALANGLEHPFTRGFPGPTSFPGYVPGSYSNHGAMVVHDENQSSDGTLQNEAIFGKRHRNQENGPILFPSSALRGQLTREQRLMRKPRPSRLLTGAKRDAAARNAYSAAVAEKILLTLNKVQTPLEREAQKPTHSTSMSWAKYHLSLFDNGKECLTNGEELHSDDAVPPTSTIPRITFPQATNKVDKFETPAKRVGSFQDSVTPLVSPQTVSMTPALTVEASVPKFEKTGKFQFTLPRCTKEDTHNDVDGEDIRLRFVFSPPLALREPPAKVLSYKIKANTGAAAAFSFVPSSPKLQSTEWVSQPVKAKESAMKSVVDKPVALVEAGTTGRVLAVNNCGSVNPLAKFMQLKPGQWKCPGCSVLNEGTNDKCPCCETVKPSASARVKAGLTPPNASHSVSSSDFSFGSSKDAPKVVEKPTGGAITASGFSFGIPTVDKKIADKSAGSAPFSGFSFGVSAADIAKTAEKPALESTKSTNGGFSFTAPIAPIAVLETSSVSTSSSANVSRPSPSISFEFSKPANMVDETALEPSSATMKTVFAPSFSFGVPLASSAPTLTAVSNESTVDASSASINDKSNKAKRKAFETEEPEKHAASPFTCGVSATPTTALKPSNVSASKFEAPKPSDVSTSKFEAPKPSNVSAFKFEPKPSNGAGFNFGAAPGPFQESSANLERPKKRLAPFAAADDLSSESSIQAFAAKSALKPPQVPVKNTTVSILSAPSFSFGGKAGSTNNDKMNESTTSLFSVGGDTSTEKAAKVNLNNTVPLMPEFTFGSSSATPAPKSSGQVVTKAPANSFNSFPANSASAHVPGSSANFSFGQSSTATSTGCAPAFNASPAAPSTSAFENKSSVQLSNASCTLSKSSAPAFTFNSSSPADTTFGLASTSGSAFGKQLSNTSSFGSTSTAFGSSSAFGSGSSSGGFGSSTIAVPAAAAAFASLTPAASAFSIGASSQIAAPGARPAGQPAFSFGASAPSGFGGAPAASSGFGSSAPSGGLNAAHNGFRSSSPAPAFGTQTPSTFSNILPPPTTTFGAPPFGAPAPCGFGSGPAGSGFRTPSPTSAFGAVPASAFTPGPAFGAAPTAGAFGALPSAGAFGAPPADGGFNMGAAPQHARGRRILKAKTRPRRTS</sequence>
<comment type="caution">
    <text evidence="7">The sequence shown here is derived from an EMBL/GenBank/DDBJ whole genome shotgun (WGS) entry which is preliminary data.</text>
</comment>
<feature type="compositionally biased region" description="Basic and acidic residues" evidence="5">
    <location>
        <begin position="868"/>
        <end position="879"/>
    </location>
</feature>
<feature type="region of interest" description="Disordered" evidence="5">
    <location>
        <begin position="347"/>
        <end position="376"/>
    </location>
</feature>
<feature type="region of interest" description="Disordered" evidence="5">
    <location>
        <begin position="1375"/>
        <end position="1413"/>
    </location>
</feature>
<keyword evidence="8" id="KW-1185">Reference proteome</keyword>
<feature type="compositionally biased region" description="Polar residues" evidence="5">
    <location>
        <begin position="847"/>
        <end position="860"/>
    </location>
</feature>
<accession>A0A976IIM2</accession>
<name>A0A976IIM2_BRELC</name>
<evidence type="ECO:0000256" key="5">
    <source>
        <dbReference type="SAM" id="MobiDB-lite"/>
    </source>
</evidence>
<dbReference type="EMBL" id="SHOA02000038">
    <property type="protein sequence ID" value="TDH72486.1"/>
    <property type="molecule type" value="Genomic_DNA"/>
</dbReference>
<evidence type="ECO:0000256" key="3">
    <source>
        <dbReference type="ARBA" id="ARBA00022833"/>
    </source>
</evidence>
<evidence type="ECO:0000256" key="2">
    <source>
        <dbReference type="ARBA" id="ARBA00022771"/>
    </source>
</evidence>
<dbReference type="InterPro" id="IPR001876">
    <property type="entry name" value="Znf_RanBP2"/>
</dbReference>
<reference evidence="7 8" key="1">
    <citation type="journal article" date="2021" name="Genome Biol.">
        <title>AFLAP: assembly-free linkage analysis pipeline using k-mers from genome sequencing data.</title>
        <authorList>
            <person name="Fletcher K."/>
            <person name="Zhang L."/>
            <person name="Gil J."/>
            <person name="Han R."/>
            <person name="Cavanaugh K."/>
            <person name="Michelmore R."/>
        </authorList>
    </citation>
    <scope>NUCLEOTIDE SEQUENCE [LARGE SCALE GENOMIC DNA]</scope>
    <source>
        <strain evidence="7 8">SF5</strain>
    </source>
</reference>
<feature type="compositionally biased region" description="Polar residues" evidence="5">
    <location>
        <begin position="222"/>
        <end position="233"/>
    </location>
</feature>
<feature type="region of interest" description="Disordered" evidence="5">
    <location>
        <begin position="847"/>
        <end position="919"/>
    </location>
</feature>